<evidence type="ECO:0000256" key="1">
    <source>
        <dbReference type="ARBA" id="ARBA00023122"/>
    </source>
</evidence>
<feature type="domain" description="Cyclic nucleotide-binding" evidence="4">
    <location>
        <begin position="18"/>
        <end position="136"/>
    </location>
</feature>
<evidence type="ECO:0000259" key="4">
    <source>
        <dbReference type="PROSITE" id="PS50042"/>
    </source>
</evidence>
<sequence length="639" mass="71286">MANSIAARVADFMGKHPPFDLLPQAELLALASEVTIAYHPKNERIFSENQAPKDHFFMVHKGAIALKRPSTQNLVDLCDEGDVFGLRPLMAQEQYKLDAVAHEESILYAIPIAVFKPMAVAHKEVGDFLIESFASNTRNPYSRQHRGKLYGESSSTPPGPSETKLFDFQPVPYSKKIVCCESGTPVQEIALKMTEKKVGAMLIVDKGLPVGIITDIDLRDKVVSGKFPITASASEIMRSPVITYPKQLTVTQAQMALMKSGINYLCLTQDGSPNSPAVGMVSEHDVMLAVGNNPAVLMKGIKRARKTKHLKPIRNGIQQLLADYLELNLPMRLTTKIISELNDACTKQVLQIALSRMDTPPPVPFAWLSLGSQGRSEQLLRTDQDNALVYADVPDTEAEATKTYYTELARKVTKRLHKIGYDYCPAEMMASNPNWCHSVSDWKTKVTEWVSSPGPDEVLLSAIFFDFNLSYGDEKLVNALSDHVFDTVAKYPVFLTHLASGALKNPSPTGFFRSFLVEQNGTHKDQFDLKRRALLPLTDAARVLSLSHRIKSINSTEERFEKLAELEPNNAQLYRSCSYATKALLKFRVKQGLLHNDSGRFIALDSLSKEEKIKLKRTFKTIKDLQDLLGIRYNASNRI</sequence>
<keyword evidence="1 2" id="KW-0129">CBS domain</keyword>
<protein>
    <submittedName>
        <fullName evidence="6">Nucleotidyltransferase</fullName>
    </submittedName>
</protein>
<dbReference type="PANTHER" id="PTHR43080">
    <property type="entry name" value="CBS DOMAIN-CONTAINING PROTEIN CBSX3, MITOCHONDRIAL"/>
    <property type="match status" value="1"/>
</dbReference>
<dbReference type="Proteomes" id="UP000219559">
    <property type="component" value="Unassembled WGS sequence"/>
</dbReference>
<reference evidence="6 7" key="1">
    <citation type="submission" date="2017-04" db="EMBL/GenBank/DDBJ databases">
        <title>A new member of the family Flavobacteriaceae isolated from ascidians.</title>
        <authorList>
            <person name="Chen L."/>
        </authorList>
    </citation>
    <scope>NUCLEOTIDE SEQUENCE [LARGE SCALE GENOMIC DNA]</scope>
    <source>
        <strain evidence="6 7">HQA918</strain>
    </source>
</reference>
<dbReference type="InterPro" id="IPR005105">
    <property type="entry name" value="GlnD_Uridyltrans_N"/>
</dbReference>
<dbReference type="Pfam" id="PF03445">
    <property type="entry name" value="DUF294"/>
    <property type="match status" value="1"/>
</dbReference>
<dbReference type="AlphaFoldDB" id="A0A2A4G762"/>
<dbReference type="InterPro" id="IPR000644">
    <property type="entry name" value="CBS_dom"/>
</dbReference>
<evidence type="ECO:0000259" key="5">
    <source>
        <dbReference type="PROSITE" id="PS51371"/>
    </source>
</evidence>
<dbReference type="InterPro" id="IPR000595">
    <property type="entry name" value="cNMP-bd_dom"/>
</dbReference>
<gene>
    <name evidence="6" type="ORF">B7P33_11105</name>
</gene>
<evidence type="ECO:0000313" key="6">
    <source>
        <dbReference type="EMBL" id="PCE63810.1"/>
    </source>
</evidence>
<dbReference type="InterPro" id="IPR018821">
    <property type="entry name" value="DUF294_put_nucleoTrafse_sb-bd"/>
</dbReference>
<dbReference type="RefSeq" id="WP_097442526.1">
    <property type="nucleotide sequence ID" value="NZ_NBWU01000004.1"/>
</dbReference>
<dbReference type="CDD" id="cd00038">
    <property type="entry name" value="CAP_ED"/>
    <property type="match status" value="1"/>
</dbReference>
<dbReference type="SUPFAM" id="SSF81301">
    <property type="entry name" value="Nucleotidyltransferase"/>
    <property type="match status" value="1"/>
</dbReference>
<dbReference type="OrthoDB" id="9810963at2"/>
<dbReference type="InterPro" id="IPR051257">
    <property type="entry name" value="Diverse_CBS-Domain"/>
</dbReference>
<evidence type="ECO:0000313" key="7">
    <source>
        <dbReference type="Proteomes" id="UP000219559"/>
    </source>
</evidence>
<dbReference type="Pfam" id="PF00027">
    <property type="entry name" value="cNMP_binding"/>
    <property type="match status" value="1"/>
</dbReference>
<dbReference type="Pfam" id="PF00571">
    <property type="entry name" value="CBS"/>
    <property type="match status" value="2"/>
</dbReference>
<name>A0A2A4G762_9FLAO</name>
<feature type="domain" description="CBS" evidence="5">
    <location>
        <begin position="237"/>
        <end position="296"/>
    </location>
</feature>
<dbReference type="InterPro" id="IPR014710">
    <property type="entry name" value="RmlC-like_jellyroll"/>
</dbReference>
<comment type="caution">
    <text evidence="6">The sequence shown here is derived from an EMBL/GenBank/DDBJ whole genome shotgun (WGS) entry which is preliminary data.</text>
</comment>
<dbReference type="Pfam" id="PF10335">
    <property type="entry name" value="DUF294_C"/>
    <property type="match status" value="1"/>
</dbReference>
<evidence type="ECO:0000256" key="2">
    <source>
        <dbReference type="PROSITE-ProRule" id="PRU00703"/>
    </source>
</evidence>
<dbReference type="Gene3D" id="3.10.580.10">
    <property type="entry name" value="CBS-domain"/>
    <property type="match status" value="1"/>
</dbReference>
<dbReference type="InterPro" id="IPR018490">
    <property type="entry name" value="cNMP-bd_dom_sf"/>
</dbReference>
<keyword evidence="6" id="KW-0808">Transferase</keyword>
<dbReference type="InterPro" id="IPR046342">
    <property type="entry name" value="CBS_dom_sf"/>
</dbReference>
<feature type="domain" description="CBS" evidence="5">
    <location>
        <begin position="173"/>
        <end position="229"/>
    </location>
</feature>
<dbReference type="Gene3D" id="2.60.120.10">
    <property type="entry name" value="Jelly Rolls"/>
    <property type="match status" value="1"/>
</dbReference>
<keyword evidence="7" id="KW-1185">Reference proteome</keyword>
<dbReference type="EMBL" id="NBWU01000004">
    <property type="protein sequence ID" value="PCE63810.1"/>
    <property type="molecule type" value="Genomic_DNA"/>
</dbReference>
<dbReference type="SMART" id="SM00116">
    <property type="entry name" value="CBS"/>
    <property type="match status" value="2"/>
</dbReference>
<proteinExistence type="predicted"/>
<evidence type="ECO:0000256" key="3">
    <source>
        <dbReference type="SAM" id="MobiDB-lite"/>
    </source>
</evidence>
<dbReference type="SUPFAM" id="SSF51206">
    <property type="entry name" value="cAMP-binding domain-like"/>
    <property type="match status" value="1"/>
</dbReference>
<accession>A0A2A4G762</accession>
<dbReference type="InterPro" id="IPR043519">
    <property type="entry name" value="NT_sf"/>
</dbReference>
<dbReference type="PANTHER" id="PTHR43080:SF2">
    <property type="entry name" value="CBS DOMAIN-CONTAINING PROTEIN"/>
    <property type="match status" value="1"/>
</dbReference>
<dbReference type="SUPFAM" id="SSF54631">
    <property type="entry name" value="CBS-domain pair"/>
    <property type="match status" value="1"/>
</dbReference>
<organism evidence="6 7">
    <name type="scientific">Sediminicola luteus</name>
    <dbReference type="NCBI Taxonomy" id="319238"/>
    <lineage>
        <taxon>Bacteria</taxon>
        <taxon>Pseudomonadati</taxon>
        <taxon>Bacteroidota</taxon>
        <taxon>Flavobacteriia</taxon>
        <taxon>Flavobacteriales</taxon>
        <taxon>Flavobacteriaceae</taxon>
        <taxon>Sediminicola</taxon>
    </lineage>
</organism>
<dbReference type="GO" id="GO:0008773">
    <property type="term" value="F:[protein-PII] uridylyltransferase activity"/>
    <property type="evidence" value="ECO:0007669"/>
    <property type="project" value="InterPro"/>
</dbReference>
<feature type="region of interest" description="Disordered" evidence="3">
    <location>
        <begin position="141"/>
        <end position="163"/>
    </location>
</feature>
<dbReference type="Gene3D" id="3.30.460.10">
    <property type="entry name" value="Beta Polymerase, domain 2"/>
    <property type="match status" value="1"/>
</dbReference>
<dbReference type="PROSITE" id="PS51371">
    <property type="entry name" value="CBS"/>
    <property type="match status" value="2"/>
</dbReference>
<dbReference type="CDD" id="cd05401">
    <property type="entry name" value="NT_GlnE_GlnD_like"/>
    <property type="match status" value="1"/>
</dbReference>
<dbReference type="PROSITE" id="PS50042">
    <property type="entry name" value="CNMP_BINDING_3"/>
    <property type="match status" value="1"/>
</dbReference>